<proteinExistence type="predicted"/>
<dbReference type="EMBL" id="BAABKB010000040">
    <property type="protein sequence ID" value="GAA5033153.1"/>
    <property type="molecule type" value="Genomic_DNA"/>
</dbReference>
<dbReference type="Pfam" id="PF17236">
    <property type="entry name" value="SU10_MCP"/>
    <property type="match status" value="1"/>
</dbReference>
<evidence type="ECO:0000313" key="1">
    <source>
        <dbReference type="EMBL" id="GAA5033153.1"/>
    </source>
</evidence>
<keyword evidence="2" id="KW-1185">Reference proteome</keyword>
<dbReference type="RefSeq" id="WP_345657414.1">
    <property type="nucleotide sequence ID" value="NZ_BAABKB010000040.1"/>
</dbReference>
<evidence type="ECO:0000313" key="2">
    <source>
        <dbReference type="Proteomes" id="UP001501759"/>
    </source>
</evidence>
<reference evidence="2" key="1">
    <citation type="journal article" date="2019" name="Int. J. Syst. Evol. Microbiol.">
        <title>The Global Catalogue of Microorganisms (GCM) 10K type strain sequencing project: providing services to taxonomists for standard genome sequencing and annotation.</title>
        <authorList>
            <consortium name="The Broad Institute Genomics Platform"/>
            <consortium name="The Broad Institute Genome Sequencing Center for Infectious Disease"/>
            <person name="Wu L."/>
            <person name="Ma J."/>
        </authorList>
    </citation>
    <scope>NUCLEOTIDE SEQUENCE [LARGE SCALE GENOMIC DNA]</scope>
    <source>
        <strain evidence="2">JCM 18409</strain>
    </source>
</reference>
<comment type="caution">
    <text evidence="1">The sequence shown here is derived from an EMBL/GenBank/DDBJ whole genome shotgun (WGS) entry which is preliminary data.</text>
</comment>
<sequence length="319" mass="33490">MGAVSGQGTTYNLPNYHGQLYAVTPTETPFLAAIGGLNGGKRTKSVEFEWQTVDRRASTANNSVVEGAAAPTGVARSRSAVSNVVEIHQSAVEVSYTRQAATGMYGGINIGADDNPVDDELTAQISAELESMAVDVEMSFLSGAYQKPANNSTARRTRGLLTAITTNVNANGGTPRAISKAIVDSTLSTMFGNGAKLPQDSTVLMCGPGQKVALSNLYTASTTLNQPTMSRNIGGVAVDTIVTDFGTFGVMLDRWMPTGQVAVVDLSVCAPVWLEIPGKGLLFAEPLAKTGASEKWQLYGEVGLEYGAEVYHGLIKDLS</sequence>
<gene>
    <name evidence="1" type="ORF">GCM10023335_76340</name>
</gene>
<protein>
    <submittedName>
        <fullName evidence="1">DUF5309 family protein</fullName>
    </submittedName>
</protein>
<organism evidence="1 2">
    <name type="scientific">Streptomyces siamensis</name>
    <dbReference type="NCBI Taxonomy" id="1274986"/>
    <lineage>
        <taxon>Bacteria</taxon>
        <taxon>Bacillati</taxon>
        <taxon>Actinomycetota</taxon>
        <taxon>Actinomycetes</taxon>
        <taxon>Kitasatosporales</taxon>
        <taxon>Streptomycetaceae</taxon>
        <taxon>Streptomyces</taxon>
    </lineage>
</organism>
<name>A0ABP9JKA4_9ACTN</name>
<dbReference type="InterPro" id="IPR035198">
    <property type="entry name" value="SU10_MCP"/>
</dbReference>
<accession>A0ABP9JKA4</accession>
<dbReference type="Proteomes" id="UP001501759">
    <property type="component" value="Unassembled WGS sequence"/>
</dbReference>